<accession>A0A0C9VGH6</accession>
<organism evidence="2 3">
    <name type="scientific">Sphaerobolus stellatus (strain SS14)</name>
    <dbReference type="NCBI Taxonomy" id="990650"/>
    <lineage>
        <taxon>Eukaryota</taxon>
        <taxon>Fungi</taxon>
        <taxon>Dikarya</taxon>
        <taxon>Basidiomycota</taxon>
        <taxon>Agaricomycotina</taxon>
        <taxon>Agaricomycetes</taxon>
        <taxon>Phallomycetidae</taxon>
        <taxon>Geastrales</taxon>
        <taxon>Sphaerobolaceae</taxon>
        <taxon>Sphaerobolus</taxon>
    </lineage>
</organism>
<dbReference type="Gene3D" id="3.90.550.10">
    <property type="entry name" value="Spore Coat Polysaccharide Biosynthesis Protein SpsA, Chain A"/>
    <property type="match status" value="1"/>
</dbReference>
<dbReference type="EMBL" id="KN837108">
    <property type="protein sequence ID" value="KIJ46139.1"/>
    <property type="molecule type" value="Genomic_DNA"/>
</dbReference>
<evidence type="ECO:0000313" key="2">
    <source>
        <dbReference type="EMBL" id="KIJ46139.1"/>
    </source>
</evidence>
<evidence type="ECO:0000313" key="1">
    <source>
        <dbReference type="EMBL" id="KIJ33586.1"/>
    </source>
</evidence>
<protein>
    <submittedName>
        <fullName evidence="2">Glycosyltransferase family 8 protein</fullName>
    </submittedName>
</protein>
<gene>
    <name evidence="2" type="ORF">M422DRAFT_250171</name>
    <name evidence="1" type="ORF">M422DRAFT_52339</name>
</gene>
<reference evidence="2 3" key="1">
    <citation type="submission" date="2014-06" db="EMBL/GenBank/DDBJ databases">
        <title>Evolutionary Origins and Diversification of the Mycorrhizal Mutualists.</title>
        <authorList>
            <consortium name="DOE Joint Genome Institute"/>
            <consortium name="Mycorrhizal Genomics Consortium"/>
            <person name="Kohler A."/>
            <person name="Kuo A."/>
            <person name="Nagy L.G."/>
            <person name="Floudas D."/>
            <person name="Copeland A."/>
            <person name="Barry K.W."/>
            <person name="Cichocki N."/>
            <person name="Veneault-Fourrey C."/>
            <person name="LaButti K."/>
            <person name="Lindquist E.A."/>
            <person name="Lipzen A."/>
            <person name="Lundell T."/>
            <person name="Morin E."/>
            <person name="Murat C."/>
            <person name="Riley R."/>
            <person name="Ohm R."/>
            <person name="Sun H."/>
            <person name="Tunlid A."/>
            <person name="Henrissat B."/>
            <person name="Grigoriev I.V."/>
            <person name="Hibbett D.S."/>
            <person name="Martin F."/>
        </authorList>
    </citation>
    <scope>NUCLEOTIDE SEQUENCE [LARGE SCALE GENOMIC DNA]</scope>
    <source>
        <strain evidence="2 3">SS14</strain>
    </source>
</reference>
<dbReference type="InterPro" id="IPR029044">
    <property type="entry name" value="Nucleotide-diphossugar_trans"/>
</dbReference>
<dbReference type="InterPro" id="IPR050587">
    <property type="entry name" value="GNT1/Glycosyltrans_8"/>
</dbReference>
<dbReference type="EMBL" id="KN837210">
    <property type="protein sequence ID" value="KIJ33586.1"/>
    <property type="molecule type" value="Genomic_DNA"/>
</dbReference>
<dbReference type="PANTHER" id="PTHR11183">
    <property type="entry name" value="GLYCOGENIN SUBFAMILY MEMBER"/>
    <property type="match status" value="1"/>
</dbReference>
<dbReference type="HOGENOM" id="CLU_1511521_0_0_1"/>
<keyword evidence="3" id="KW-1185">Reference proteome</keyword>
<dbReference type="OrthoDB" id="2014201at2759"/>
<keyword evidence="2" id="KW-0808">Transferase</keyword>
<evidence type="ECO:0000313" key="3">
    <source>
        <dbReference type="Proteomes" id="UP000054279"/>
    </source>
</evidence>
<sequence>MPLYFLTGTKGLVRNNISAVPPSYEHDLPLSATPFNTGDHAIVSSIYTEDYMPAILILRHSLVAANATARTILMYILDGGSTRTLCPARAVGWTPHPVLFIPPPSSKILSQYYRHQYSKLSLWTLDRIGTKSLVYLDADNLIRRNFEELFALPFNLAAVPDVFQNTGSMIGFNAGVLS</sequence>
<name>A0A0C9VGH6_SPHS4</name>
<dbReference type="GO" id="GO:0016740">
    <property type="term" value="F:transferase activity"/>
    <property type="evidence" value="ECO:0007669"/>
    <property type="project" value="UniProtKB-KW"/>
</dbReference>
<proteinExistence type="predicted"/>
<dbReference type="AlphaFoldDB" id="A0A0C9VGH6"/>
<dbReference type="SUPFAM" id="SSF53448">
    <property type="entry name" value="Nucleotide-diphospho-sugar transferases"/>
    <property type="match status" value="1"/>
</dbReference>
<dbReference type="Proteomes" id="UP000054279">
    <property type="component" value="Unassembled WGS sequence"/>
</dbReference>